<feature type="region of interest" description="Disordered" evidence="7">
    <location>
        <begin position="1"/>
        <end position="36"/>
    </location>
</feature>
<feature type="transmembrane region" description="Helical" evidence="8">
    <location>
        <begin position="174"/>
        <end position="193"/>
    </location>
</feature>
<feature type="transmembrane region" description="Helical" evidence="8">
    <location>
        <begin position="205"/>
        <end position="224"/>
    </location>
</feature>
<sequence length="519" mass="55514">MAEDGSSPNRSAMTPNNPPDPPLDTPDPPPAKRPNLGKQTIWNYTVFAISKSSTLLMTVVVARLLTPAEFGVFALALLLVNLFDYVKDLGVAEALIQSHRPWNRIAPTGLTLSIGFGVIAGALLASTADITADLLRHPDLAPLIRVLAIALVISAASVVPLSWLRRDLKFQRRLLPEFAGAVVKTVLTIWLAATGHGVWSLVYGQLAGVLITAIMYWWAAPTFVWPRFHLDEARALLRFGIPVTGVTLLAYAIYNVDYLAVGTRLGTTELGLYTLAYRVPELVVLNLCAVISDVLFSSMSRLQRDRGAMSTQYQKALGIVLALTLPAGVGLAVVADPLLHTLYGSQYDGAKNILVVLALYTAIYSASYHAGDVFKAAGRPGVLTAINAVKLVLLIGPIWWAAGHSATLVAVALLSVELVHFTIRMTVVRRVIPIRWTQIFSVVGGPLAATIPMAATVFGIGLLVVHWPAPVQLALLVPLGIVVYAAALSVTAPELARPVVSRLAGSWRSGDAHGEKDGP</sequence>
<dbReference type="PANTHER" id="PTHR30250:SF10">
    <property type="entry name" value="LIPOPOLYSACCHARIDE BIOSYNTHESIS PROTEIN WZXC"/>
    <property type="match status" value="1"/>
</dbReference>
<protein>
    <submittedName>
        <fullName evidence="9">Lipopolysaccharide biosynthesis protein</fullName>
    </submittedName>
</protein>
<feature type="transmembrane region" description="Helical" evidence="8">
    <location>
        <begin position="471"/>
        <end position="492"/>
    </location>
</feature>
<accession>A0A7I7RN09</accession>
<keyword evidence="10" id="KW-1185">Reference proteome</keyword>
<dbReference type="RefSeq" id="WP_234806103.1">
    <property type="nucleotide sequence ID" value="NZ_AP022591.1"/>
</dbReference>
<feature type="transmembrane region" description="Helical" evidence="8">
    <location>
        <begin position="439"/>
        <end position="465"/>
    </location>
</feature>
<dbReference type="InterPro" id="IPR050833">
    <property type="entry name" value="Poly_Biosynth_Transport"/>
</dbReference>
<evidence type="ECO:0000313" key="10">
    <source>
        <dbReference type="Proteomes" id="UP000466431"/>
    </source>
</evidence>
<organism evidence="9 10">
    <name type="scientific">Mycolicibacterium celeriflavum</name>
    <name type="common">Mycobacterium celeriflavum</name>
    <dbReference type="NCBI Taxonomy" id="1249101"/>
    <lineage>
        <taxon>Bacteria</taxon>
        <taxon>Bacillati</taxon>
        <taxon>Actinomycetota</taxon>
        <taxon>Actinomycetes</taxon>
        <taxon>Mycobacteriales</taxon>
        <taxon>Mycobacteriaceae</taxon>
        <taxon>Mycolicibacterium</taxon>
    </lineage>
</organism>
<name>A0A7I7RN09_MYCCF</name>
<proteinExistence type="inferred from homology"/>
<keyword evidence="4 8" id="KW-0812">Transmembrane</keyword>
<feature type="compositionally biased region" description="Polar residues" evidence="7">
    <location>
        <begin position="1"/>
        <end position="13"/>
    </location>
</feature>
<feature type="transmembrane region" description="Helical" evidence="8">
    <location>
        <begin position="353"/>
        <end position="370"/>
    </location>
</feature>
<comment type="subcellular location">
    <subcellularLocation>
        <location evidence="1">Cell membrane</location>
        <topology evidence="1">Multi-pass membrane protein</topology>
    </subcellularLocation>
</comment>
<feature type="transmembrane region" description="Helical" evidence="8">
    <location>
        <begin position="408"/>
        <end position="427"/>
    </location>
</feature>
<dbReference type="CDD" id="cd13127">
    <property type="entry name" value="MATE_tuaB_like"/>
    <property type="match status" value="1"/>
</dbReference>
<evidence type="ECO:0000256" key="3">
    <source>
        <dbReference type="ARBA" id="ARBA00022475"/>
    </source>
</evidence>
<feature type="transmembrane region" description="Helical" evidence="8">
    <location>
        <begin position="107"/>
        <end position="128"/>
    </location>
</feature>
<keyword evidence="6 8" id="KW-0472">Membrane</keyword>
<dbReference type="Proteomes" id="UP000466431">
    <property type="component" value="Chromosome"/>
</dbReference>
<comment type="similarity">
    <text evidence="2">Belongs to the polysaccharide synthase family.</text>
</comment>
<feature type="transmembrane region" description="Helical" evidence="8">
    <location>
        <begin position="382"/>
        <end position="402"/>
    </location>
</feature>
<evidence type="ECO:0000313" key="9">
    <source>
        <dbReference type="EMBL" id="BBY45259.1"/>
    </source>
</evidence>
<evidence type="ECO:0000256" key="6">
    <source>
        <dbReference type="ARBA" id="ARBA00023136"/>
    </source>
</evidence>
<feature type="transmembrane region" description="Helical" evidence="8">
    <location>
        <begin position="68"/>
        <end position="86"/>
    </location>
</feature>
<feature type="transmembrane region" description="Helical" evidence="8">
    <location>
        <begin position="140"/>
        <end position="162"/>
    </location>
</feature>
<evidence type="ECO:0000256" key="8">
    <source>
        <dbReference type="SAM" id="Phobius"/>
    </source>
</evidence>
<feature type="compositionally biased region" description="Pro residues" evidence="7">
    <location>
        <begin position="16"/>
        <end position="32"/>
    </location>
</feature>
<dbReference type="EMBL" id="AP022591">
    <property type="protein sequence ID" value="BBY45259.1"/>
    <property type="molecule type" value="Genomic_DNA"/>
</dbReference>
<evidence type="ECO:0000256" key="2">
    <source>
        <dbReference type="ARBA" id="ARBA00007430"/>
    </source>
</evidence>
<dbReference type="Pfam" id="PF13440">
    <property type="entry name" value="Polysacc_synt_3"/>
    <property type="match status" value="1"/>
</dbReference>
<dbReference type="AlphaFoldDB" id="A0A7I7RN09"/>
<dbReference type="GO" id="GO:0005886">
    <property type="term" value="C:plasma membrane"/>
    <property type="evidence" value="ECO:0007669"/>
    <property type="project" value="UniProtKB-SubCell"/>
</dbReference>
<feature type="transmembrane region" description="Helical" evidence="8">
    <location>
        <begin position="236"/>
        <end position="254"/>
    </location>
</feature>
<evidence type="ECO:0000256" key="5">
    <source>
        <dbReference type="ARBA" id="ARBA00022989"/>
    </source>
</evidence>
<feature type="transmembrane region" description="Helical" evidence="8">
    <location>
        <begin position="274"/>
        <end position="296"/>
    </location>
</feature>
<reference evidence="9 10" key="1">
    <citation type="journal article" date="2019" name="Emerg. Microbes Infect.">
        <title>Comprehensive subspecies identification of 175 nontuberculous mycobacteria species based on 7547 genomic profiles.</title>
        <authorList>
            <person name="Matsumoto Y."/>
            <person name="Kinjo T."/>
            <person name="Motooka D."/>
            <person name="Nabeya D."/>
            <person name="Jung N."/>
            <person name="Uechi K."/>
            <person name="Horii T."/>
            <person name="Iida T."/>
            <person name="Fujita J."/>
            <person name="Nakamura S."/>
        </authorList>
    </citation>
    <scope>NUCLEOTIDE SEQUENCE [LARGE SCALE GENOMIC DNA]</scope>
    <source>
        <strain evidence="9 10">JCM 18439</strain>
    </source>
</reference>
<dbReference type="KEGG" id="mcee:MCEL_35540"/>
<evidence type="ECO:0000256" key="7">
    <source>
        <dbReference type="SAM" id="MobiDB-lite"/>
    </source>
</evidence>
<dbReference type="PANTHER" id="PTHR30250">
    <property type="entry name" value="PST FAMILY PREDICTED COLANIC ACID TRANSPORTER"/>
    <property type="match status" value="1"/>
</dbReference>
<keyword evidence="5 8" id="KW-1133">Transmembrane helix</keyword>
<keyword evidence="3" id="KW-1003">Cell membrane</keyword>
<evidence type="ECO:0000256" key="4">
    <source>
        <dbReference type="ARBA" id="ARBA00022692"/>
    </source>
</evidence>
<gene>
    <name evidence="9" type="ORF">MCEL_35540</name>
</gene>
<feature type="transmembrane region" description="Helical" evidence="8">
    <location>
        <begin position="316"/>
        <end position="333"/>
    </location>
</feature>
<evidence type="ECO:0000256" key="1">
    <source>
        <dbReference type="ARBA" id="ARBA00004651"/>
    </source>
</evidence>